<evidence type="ECO:0000256" key="2">
    <source>
        <dbReference type="ARBA" id="ARBA00006771"/>
    </source>
</evidence>
<dbReference type="AlphaFoldDB" id="A0A8C7DTK1"/>
<dbReference type="GeneTree" id="ENSGT00390000002629"/>
<evidence type="ECO:0000256" key="8">
    <source>
        <dbReference type="ARBA" id="ARBA00023136"/>
    </source>
</evidence>
<dbReference type="GO" id="GO:0044284">
    <property type="term" value="C:mitochondrial crista junction"/>
    <property type="evidence" value="ECO:0007669"/>
    <property type="project" value="TreeGrafter"/>
</dbReference>
<dbReference type="Pfam" id="PF15884">
    <property type="entry name" value="QIL1"/>
    <property type="match status" value="1"/>
</dbReference>
<reference evidence="10" key="1">
    <citation type="submission" date="2025-08" db="UniProtKB">
        <authorList>
            <consortium name="Ensembl"/>
        </authorList>
    </citation>
    <scope>IDENTIFICATION</scope>
</reference>
<accession>A0A8C7DTK1</accession>
<keyword evidence="8" id="KW-0472">Membrane</keyword>
<evidence type="ECO:0000256" key="3">
    <source>
        <dbReference type="ARBA" id="ARBA00018172"/>
    </source>
</evidence>
<name>A0A8C7DTK1_ONCKI</name>
<comment type="subunit">
    <text evidence="9">Component of the mitochondrial contact site and cristae organizing system (MICOS) complex.</text>
</comment>
<evidence type="ECO:0000256" key="5">
    <source>
        <dbReference type="ARBA" id="ARBA00022792"/>
    </source>
</evidence>
<evidence type="ECO:0000256" key="1">
    <source>
        <dbReference type="ARBA" id="ARBA00004434"/>
    </source>
</evidence>
<dbReference type="Proteomes" id="UP000694557">
    <property type="component" value="Unassembled WGS sequence"/>
</dbReference>
<keyword evidence="6" id="KW-1133">Transmembrane helix</keyword>
<evidence type="ECO:0000256" key="6">
    <source>
        <dbReference type="ARBA" id="ARBA00022989"/>
    </source>
</evidence>
<dbReference type="GO" id="GO:0061617">
    <property type="term" value="C:MICOS complex"/>
    <property type="evidence" value="ECO:0007669"/>
    <property type="project" value="UniProtKB-UniRule"/>
</dbReference>
<sequence>MCLYTFMPGVTFNKACFSVIKYVALRHPLSCLISVSFFFSHRLATKVTIAGGALYVTYDSGLLGGSAQGSEVLGKAKAAIPPAVDEWVKYFGFELPAFPKMGFSPVEAWNSGVQSSISALSSGPTALGGYTNQGLQYLKDLTK</sequence>
<dbReference type="GO" id="GO:0042407">
    <property type="term" value="P:cristae formation"/>
    <property type="evidence" value="ECO:0007669"/>
    <property type="project" value="TreeGrafter"/>
</dbReference>
<comment type="subcellular location">
    <subcellularLocation>
        <location evidence="1 9">Mitochondrion inner membrane</location>
        <topology evidence="1 9">Single-pass membrane protein</topology>
    </subcellularLocation>
</comment>
<keyword evidence="11" id="KW-1185">Reference proteome</keyword>
<keyword evidence="4" id="KW-0812">Transmembrane</keyword>
<gene>
    <name evidence="10" type="primary">LOC109897841</name>
</gene>
<evidence type="ECO:0000256" key="7">
    <source>
        <dbReference type="ARBA" id="ARBA00023128"/>
    </source>
</evidence>
<organism evidence="10 11">
    <name type="scientific">Oncorhynchus kisutch</name>
    <name type="common">Coho salmon</name>
    <name type="synonym">Salmo kisutch</name>
    <dbReference type="NCBI Taxonomy" id="8019"/>
    <lineage>
        <taxon>Eukaryota</taxon>
        <taxon>Metazoa</taxon>
        <taxon>Chordata</taxon>
        <taxon>Craniata</taxon>
        <taxon>Vertebrata</taxon>
        <taxon>Euteleostomi</taxon>
        <taxon>Actinopterygii</taxon>
        <taxon>Neopterygii</taxon>
        <taxon>Teleostei</taxon>
        <taxon>Protacanthopterygii</taxon>
        <taxon>Salmoniformes</taxon>
        <taxon>Salmonidae</taxon>
        <taxon>Salmoninae</taxon>
        <taxon>Oncorhynchus</taxon>
    </lineage>
</organism>
<evidence type="ECO:0000313" key="10">
    <source>
        <dbReference type="Ensembl" id="ENSOKIP00005023601.1"/>
    </source>
</evidence>
<dbReference type="PANTHER" id="PTHR31816:SF3">
    <property type="entry name" value="MICOS COMPLEX SUBUNIT MIC13"/>
    <property type="match status" value="1"/>
</dbReference>
<protein>
    <recommendedName>
        <fullName evidence="3 9">MICOS complex subunit MIC13</fullName>
    </recommendedName>
</protein>
<comment type="function">
    <text evidence="9">Component of the MICOS complex, a large protein complex of the mitochondrial inner membrane that plays crucial roles in the maintenance of crista junctions, inner membrane architecture, and formation of contact sites to the outer membrane.</text>
</comment>
<evidence type="ECO:0000313" key="11">
    <source>
        <dbReference type="Proteomes" id="UP000694557"/>
    </source>
</evidence>
<evidence type="ECO:0000256" key="9">
    <source>
        <dbReference type="RuleBase" id="RU363009"/>
    </source>
</evidence>
<dbReference type="PANTHER" id="PTHR31816">
    <property type="entry name" value="MICOS COMPLEX SUBUNIT MIC13"/>
    <property type="match status" value="1"/>
</dbReference>
<keyword evidence="7 9" id="KW-0496">Mitochondrion</keyword>
<dbReference type="InterPro" id="IPR026769">
    <property type="entry name" value="Mic13"/>
</dbReference>
<dbReference type="Ensembl" id="ENSOKIT00005025046.1">
    <property type="protein sequence ID" value="ENSOKIP00005023601.1"/>
    <property type="gene ID" value="ENSOKIG00005010356.1"/>
</dbReference>
<comment type="similarity">
    <text evidence="2 9">Belongs to the MICOS complex subunit Mic13 family.</text>
</comment>
<proteinExistence type="inferred from homology"/>
<keyword evidence="5 9" id="KW-0999">Mitochondrion inner membrane</keyword>
<evidence type="ECO:0000256" key="4">
    <source>
        <dbReference type="ARBA" id="ARBA00022692"/>
    </source>
</evidence>
<reference evidence="10" key="2">
    <citation type="submission" date="2025-09" db="UniProtKB">
        <authorList>
            <consortium name="Ensembl"/>
        </authorList>
    </citation>
    <scope>IDENTIFICATION</scope>
</reference>